<keyword evidence="3 5" id="KW-1133">Transmembrane helix</keyword>
<reference evidence="7" key="1">
    <citation type="submission" date="2022-01" db="EMBL/GenBank/DDBJ databases">
        <authorList>
            <person name="King R."/>
        </authorList>
    </citation>
    <scope>NUCLEOTIDE SEQUENCE</scope>
</reference>
<sequence>MGTEEMKKNGTMELFNSRFIPDGRGIDNINKLTSHDDLNAMENNNKEEYKPYEHRNLQHPNSYFGAVVHIVKGSLGIGILSVPRAFKTAGLLMGTLGTIFVGVLCTYNIHLLVRASHKICQRTRTPSLGFAETIEYLFRHGRGPKWIAWWAPFAKIFVEVALSLTYYLSNAVYILLISESLVKVVSFYYPLEDIWSFYFKLISFVILSFLCQIRELKYLVPFSLTANLTLSITFGITLYYMIGAIKDVDISDRNLFTGIANVPSFLSTVLFSIEGIGTIMPVENSMKEPKFLGPVGVLNVAMFFVVSLYTAMGFFGYYAFGESTQAAITQNLPDGGIPAQIVQICISIAMLFSFMLVFYVPTEILWKRVGPKTPERWRNPVQVVLRVGTVGFVILLASLAGHNMDSMIDLTGAVFFSILGMLVPAVADVLVNWKDWGTCNYVIWKNVLLFVAFWFSFISGTTVAVRNL</sequence>
<evidence type="ECO:0000256" key="4">
    <source>
        <dbReference type="ARBA" id="ARBA00023136"/>
    </source>
</evidence>
<organism evidence="7 8">
    <name type="scientific">Phyllotreta striolata</name>
    <name type="common">Striped flea beetle</name>
    <name type="synonym">Crioceris striolata</name>
    <dbReference type="NCBI Taxonomy" id="444603"/>
    <lineage>
        <taxon>Eukaryota</taxon>
        <taxon>Metazoa</taxon>
        <taxon>Ecdysozoa</taxon>
        <taxon>Arthropoda</taxon>
        <taxon>Hexapoda</taxon>
        <taxon>Insecta</taxon>
        <taxon>Pterygota</taxon>
        <taxon>Neoptera</taxon>
        <taxon>Endopterygota</taxon>
        <taxon>Coleoptera</taxon>
        <taxon>Polyphaga</taxon>
        <taxon>Cucujiformia</taxon>
        <taxon>Chrysomeloidea</taxon>
        <taxon>Chrysomelidae</taxon>
        <taxon>Galerucinae</taxon>
        <taxon>Alticini</taxon>
        <taxon>Phyllotreta</taxon>
    </lineage>
</organism>
<evidence type="ECO:0000256" key="3">
    <source>
        <dbReference type="ARBA" id="ARBA00022989"/>
    </source>
</evidence>
<dbReference type="InterPro" id="IPR013057">
    <property type="entry name" value="AA_transpt_TM"/>
</dbReference>
<feature type="transmembrane region" description="Helical" evidence="5">
    <location>
        <begin position="218"/>
        <end position="242"/>
    </location>
</feature>
<evidence type="ECO:0000259" key="6">
    <source>
        <dbReference type="Pfam" id="PF01490"/>
    </source>
</evidence>
<feature type="transmembrane region" description="Helical" evidence="5">
    <location>
        <begin position="383"/>
        <end position="401"/>
    </location>
</feature>
<feature type="transmembrane region" description="Helical" evidence="5">
    <location>
        <begin position="443"/>
        <end position="465"/>
    </location>
</feature>
<accession>A0A9N9XS29</accession>
<name>A0A9N9XS29_PHYSR</name>
<dbReference type="PANTHER" id="PTHR22950">
    <property type="entry name" value="AMINO ACID TRANSPORTER"/>
    <property type="match status" value="1"/>
</dbReference>
<dbReference type="PANTHER" id="PTHR22950:SF494">
    <property type="entry name" value="GH04538P"/>
    <property type="match status" value="1"/>
</dbReference>
<evidence type="ECO:0000313" key="7">
    <source>
        <dbReference type="EMBL" id="CAG9865352.1"/>
    </source>
</evidence>
<feature type="transmembrane region" description="Helical" evidence="5">
    <location>
        <begin position="63"/>
        <end position="82"/>
    </location>
</feature>
<evidence type="ECO:0000256" key="1">
    <source>
        <dbReference type="ARBA" id="ARBA00004141"/>
    </source>
</evidence>
<dbReference type="GO" id="GO:0005774">
    <property type="term" value="C:vacuolar membrane"/>
    <property type="evidence" value="ECO:0007669"/>
    <property type="project" value="TreeGrafter"/>
</dbReference>
<feature type="transmembrane region" description="Helical" evidence="5">
    <location>
        <begin position="89"/>
        <end position="109"/>
    </location>
</feature>
<feature type="transmembrane region" description="Helical" evidence="5">
    <location>
        <begin position="294"/>
        <end position="320"/>
    </location>
</feature>
<evidence type="ECO:0000256" key="5">
    <source>
        <dbReference type="SAM" id="Phobius"/>
    </source>
</evidence>
<feature type="transmembrane region" description="Helical" evidence="5">
    <location>
        <begin position="413"/>
        <end position="431"/>
    </location>
</feature>
<feature type="transmembrane region" description="Helical" evidence="5">
    <location>
        <begin position="262"/>
        <end position="282"/>
    </location>
</feature>
<keyword evidence="2 5" id="KW-0812">Transmembrane</keyword>
<gene>
    <name evidence="7" type="ORF">PHYEVI_LOCUS11587</name>
</gene>
<keyword evidence="8" id="KW-1185">Reference proteome</keyword>
<dbReference type="OrthoDB" id="1684102at2759"/>
<dbReference type="Pfam" id="PF01490">
    <property type="entry name" value="Aa_trans"/>
    <property type="match status" value="1"/>
</dbReference>
<evidence type="ECO:0000313" key="8">
    <source>
        <dbReference type="Proteomes" id="UP001153712"/>
    </source>
</evidence>
<feature type="transmembrane region" description="Helical" evidence="5">
    <location>
        <begin position="195"/>
        <end position="211"/>
    </location>
</feature>
<keyword evidence="4 5" id="KW-0472">Membrane</keyword>
<dbReference type="Proteomes" id="UP001153712">
    <property type="component" value="Chromosome 9"/>
</dbReference>
<dbReference type="GO" id="GO:0015179">
    <property type="term" value="F:L-amino acid transmembrane transporter activity"/>
    <property type="evidence" value="ECO:0007669"/>
    <property type="project" value="TreeGrafter"/>
</dbReference>
<evidence type="ECO:0000256" key="2">
    <source>
        <dbReference type="ARBA" id="ARBA00022692"/>
    </source>
</evidence>
<dbReference type="AlphaFoldDB" id="A0A9N9XS29"/>
<feature type="domain" description="Amino acid transporter transmembrane" evidence="6">
    <location>
        <begin position="61"/>
        <end position="463"/>
    </location>
</feature>
<proteinExistence type="predicted"/>
<feature type="transmembrane region" description="Helical" evidence="5">
    <location>
        <begin position="340"/>
        <end position="362"/>
    </location>
</feature>
<feature type="transmembrane region" description="Helical" evidence="5">
    <location>
        <begin position="146"/>
        <end position="164"/>
    </location>
</feature>
<dbReference type="EMBL" id="OU900102">
    <property type="protein sequence ID" value="CAG9865352.1"/>
    <property type="molecule type" value="Genomic_DNA"/>
</dbReference>
<comment type="subcellular location">
    <subcellularLocation>
        <location evidence="1">Membrane</location>
        <topology evidence="1">Multi-pass membrane protein</topology>
    </subcellularLocation>
</comment>
<protein>
    <recommendedName>
        <fullName evidence="6">Amino acid transporter transmembrane domain-containing protein</fullName>
    </recommendedName>
</protein>